<keyword evidence="3" id="KW-1185">Reference proteome</keyword>
<dbReference type="Pfam" id="PF22691">
    <property type="entry name" value="Thiolase_C_1"/>
    <property type="match status" value="1"/>
</dbReference>
<evidence type="ECO:0000313" key="2">
    <source>
        <dbReference type="EMBL" id="MFF4524327.1"/>
    </source>
</evidence>
<dbReference type="SUPFAM" id="SSF53901">
    <property type="entry name" value="Thiolase-like"/>
    <property type="match status" value="2"/>
</dbReference>
<comment type="caution">
    <text evidence="2">The sequence shown here is derived from an EMBL/GenBank/DDBJ whole genome shotgun (WGS) entry which is preliminary data.</text>
</comment>
<dbReference type="Proteomes" id="UP001602058">
    <property type="component" value="Unassembled WGS sequence"/>
</dbReference>
<dbReference type="Gene3D" id="3.40.47.10">
    <property type="match status" value="1"/>
</dbReference>
<dbReference type="InterPro" id="IPR016039">
    <property type="entry name" value="Thiolase-like"/>
</dbReference>
<dbReference type="PANTHER" id="PTHR42870:SF1">
    <property type="entry name" value="NON-SPECIFIC LIPID-TRANSFER PROTEIN-LIKE 2"/>
    <property type="match status" value="1"/>
</dbReference>
<dbReference type="InterPro" id="IPR002155">
    <property type="entry name" value="Thiolase"/>
</dbReference>
<evidence type="ECO:0000313" key="3">
    <source>
        <dbReference type="Proteomes" id="UP001602058"/>
    </source>
</evidence>
<organism evidence="2 3">
    <name type="scientific">Streptomyces bluensis</name>
    <dbReference type="NCBI Taxonomy" id="33897"/>
    <lineage>
        <taxon>Bacteria</taxon>
        <taxon>Bacillati</taxon>
        <taxon>Actinomycetota</taxon>
        <taxon>Actinomycetes</taxon>
        <taxon>Kitasatosporales</taxon>
        <taxon>Streptomycetaceae</taxon>
        <taxon>Streptomyces</taxon>
    </lineage>
</organism>
<dbReference type="InterPro" id="IPR055140">
    <property type="entry name" value="Thiolase_C_2"/>
</dbReference>
<protein>
    <submittedName>
        <fullName evidence="2">Acetyl-CoA acetyltransferase</fullName>
    </submittedName>
</protein>
<name>A0ABW6UMC7_9ACTN</name>
<dbReference type="EMBL" id="JBIAWJ010000012">
    <property type="protein sequence ID" value="MFF4524327.1"/>
    <property type="molecule type" value="Genomic_DNA"/>
</dbReference>
<dbReference type="PIRSF" id="PIRSF000429">
    <property type="entry name" value="Ac-CoA_Ac_transf"/>
    <property type="match status" value="1"/>
</dbReference>
<sequence length="392" mass="40978">MTAAVTGRRVAIVGVSLSDCGRVDDATPYALHAQAARRALTDSGLGREVVDGFASAGLGTLAPAEVAEYLGLRPTWMDSTSVGGSTWEVMAAHAADAIAAGHANAVLLVYGSTARADVKAGRRTGNLSFGARGPLQFEVPYGHTLIAKYAMAARRHMHQYGTTLEQLASVAVQARANAGPNPEAMFREPITVDDVLSGPMIADPFTKLHCCIRSDGGAAVLLAAEEYVRDCRPTPVWILGTGEHVSHTTMSEWADFTVSPAAVSGRLAFERAGVRPQEIDFAEIYDAFTYMTLVTLEDLGFCGKGEGGAFAEEGRLTLTGDLPVNTDGGGLSAQHPGMRGLFLLVEAVRQLRGEAGEGRQVRAADGGTPRLAVASGTGGWFCSSGTVVLGRG</sequence>
<accession>A0ABW6UMC7</accession>
<dbReference type="CDD" id="cd00829">
    <property type="entry name" value="SCP-x_thiolase"/>
    <property type="match status" value="1"/>
</dbReference>
<proteinExistence type="predicted"/>
<evidence type="ECO:0000259" key="1">
    <source>
        <dbReference type="Pfam" id="PF22691"/>
    </source>
</evidence>
<feature type="domain" description="Thiolase C-terminal" evidence="1">
    <location>
        <begin position="242"/>
        <end position="391"/>
    </location>
</feature>
<gene>
    <name evidence="2" type="ORF">ACFY1D_23340</name>
</gene>
<dbReference type="RefSeq" id="WP_387889048.1">
    <property type="nucleotide sequence ID" value="NZ_JBIAWJ010000012.1"/>
</dbReference>
<reference evidence="2 3" key="1">
    <citation type="submission" date="2024-10" db="EMBL/GenBank/DDBJ databases">
        <title>The Natural Products Discovery Center: Release of the First 8490 Sequenced Strains for Exploring Actinobacteria Biosynthetic Diversity.</title>
        <authorList>
            <person name="Kalkreuter E."/>
            <person name="Kautsar S.A."/>
            <person name="Yang D."/>
            <person name="Bader C.D."/>
            <person name="Teijaro C.N."/>
            <person name="Fluegel L."/>
            <person name="Davis C.M."/>
            <person name="Simpson J.R."/>
            <person name="Lauterbach L."/>
            <person name="Steele A.D."/>
            <person name="Gui C."/>
            <person name="Meng S."/>
            <person name="Li G."/>
            <person name="Viehrig K."/>
            <person name="Ye F."/>
            <person name="Su P."/>
            <person name="Kiefer A.F."/>
            <person name="Nichols A."/>
            <person name="Cepeda A.J."/>
            <person name="Yan W."/>
            <person name="Fan B."/>
            <person name="Jiang Y."/>
            <person name="Adhikari A."/>
            <person name="Zheng C.-J."/>
            <person name="Schuster L."/>
            <person name="Cowan T.M."/>
            <person name="Smanski M.J."/>
            <person name="Chevrette M.G."/>
            <person name="De Carvalho L.P.S."/>
            <person name="Shen B."/>
        </authorList>
    </citation>
    <scope>NUCLEOTIDE SEQUENCE [LARGE SCALE GENOMIC DNA]</scope>
    <source>
        <strain evidence="2 3">NPDC001390</strain>
    </source>
</reference>
<dbReference type="PANTHER" id="PTHR42870">
    <property type="entry name" value="ACETYL-COA C-ACETYLTRANSFERASE"/>
    <property type="match status" value="1"/>
</dbReference>